<gene>
    <name evidence="2" type="ORF">PSTG_17655</name>
</gene>
<evidence type="ECO:0000313" key="3">
    <source>
        <dbReference type="Proteomes" id="UP000054564"/>
    </source>
</evidence>
<feature type="region of interest" description="Disordered" evidence="1">
    <location>
        <begin position="61"/>
        <end position="116"/>
    </location>
</feature>
<sequence>MLEDIPLTAPTHPQDPYDVIYEGSEHQATPQFLGAAMRDYRPVSGLSNYTDTSSLKSRIIDDTYDPSAPFMPDPGEDPSSTQSRTGLTTNATSKEYDPNGFDDQINSSDGSLIGFC</sequence>
<keyword evidence="3" id="KW-1185">Reference proteome</keyword>
<accession>A0A0L0UQ37</accession>
<comment type="caution">
    <text evidence="2">The sequence shown here is derived from an EMBL/GenBank/DDBJ whole genome shotgun (WGS) entry which is preliminary data.</text>
</comment>
<feature type="compositionally biased region" description="Polar residues" evidence="1">
    <location>
        <begin position="78"/>
        <end position="93"/>
    </location>
</feature>
<dbReference type="EMBL" id="AJIL01000740">
    <property type="protein sequence ID" value="KNE88899.1"/>
    <property type="molecule type" value="Genomic_DNA"/>
</dbReference>
<organism evidence="2 3">
    <name type="scientific">Puccinia striiformis f. sp. tritici PST-78</name>
    <dbReference type="NCBI Taxonomy" id="1165861"/>
    <lineage>
        <taxon>Eukaryota</taxon>
        <taxon>Fungi</taxon>
        <taxon>Dikarya</taxon>
        <taxon>Basidiomycota</taxon>
        <taxon>Pucciniomycotina</taxon>
        <taxon>Pucciniomycetes</taxon>
        <taxon>Pucciniales</taxon>
        <taxon>Pucciniaceae</taxon>
        <taxon>Puccinia</taxon>
    </lineage>
</organism>
<evidence type="ECO:0000313" key="2">
    <source>
        <dbReference type="EMBL" id="KNE88899.1"/>
    </source>
</evidence>
<dbReference type="Proteomes" id="UP000054564">
    <property type="component" value="Unassembled WGS sequence"/>
</dbReference>
<evidence type="ECO:0000256" key="1">
    <source>
        <dbReference type="SAM" id="MobiDB-lite"/>
    </source>
</evidence>
<name>A0A0L0UQ37_9BASI</name>
<dbReference type="STRING" id="1165861.A0A0L0UQ37"/>
<reference evidence="3" key="1">
    <citation type="submission" date="2014-03" db="EMBL/GenBank/DDBJ databases">
        <title>The Genome Sequence of Puccinia striiformis f. sp. tritici PST-78.</title>
        <authorList>
            <consortium name="The Broad Institute Genome Sequencing Platform"/>
            <person name="Cuomo C."/>
            <person name="Hulbert S."/>
            <person name="Chen X."/>
            <person name="Walker B."/>
            <person name="Young S.K."/>
            <person name="Zeng Q."/>
            <person name="Gargeya S."/>
            <person name="Fitzgerald M."/>
            <person name="Haas B."/>
            <person name="Abouelleil A."/>
            <person name="Alvarado L."/>
            <person name="Arachchi H.M."/>
            <person name="Berlin A.M."/>
            <person name="Chapman S.B."/>
            <person name="Goldberg J."/>
            <person name="Griggs A."/>
            <person name="Gujja S."/>
            <person name="Hansen M."/>
            <person name="Howarth C."/>
            <person name="Imamovic A."/>
            <person name="Larimer J."/>
            <person name="McCowan C."/>
            <person name="Montmayeur A."/>
            <person name="Murphy C."/>
            <person name="Neiman D."/>
            <person name="Pearson M."/>
            <person name="Priest M."/>
            <person name="Roberts A."/>
            <person name="Saif S."/>
            <person name="Shea T."/>
            <person name="Sisk P."/>
            <person name="Sykes S."/>
            <person name="Wortman J."/>
            <person name="Nusbaum C."/>
            <person name="Birren B."/>
        </authorList>
    </citation>
    <scope>NUCLEOTIDE SEQUENCE [LARGE SCALE GENOMIC DNA]</scope>
    <source>
        <strain evidence="3">race PST-78</strain>
    </source>
</reference>
<dbReference type="AlphaFoldDB" id="A0A0L0UQ37"/>
<protein>
    <submittedName>
        <fullName evidence="2">Uncharacterized protein</fullName>
    </submittedName>
</protein>
<proteinExistence type="predicted"/>